<name>A0A6J5M2I6_9CAUD</name>
<accession>A0A6J5M2I6</accession>
<reference evidence="1" key="1">
    <citation type="submission" date="2020-04" db="EMBL/GenBank/DDBJ databases">
        <authorList>
            <person name="Chiriac C."/>
            <person name="Salcher M."/>
            <person name="Ghai R."/>
            <person name="Kavagutti S V."/>
        </authorList>
    </citation>
    <scope>NUCLEOTIDE SEQUENCE</scope>
</reference>
<sequence>MSNPAQDIQSLTRLINQEAERVEFTINQQQNQIVYLSDKLNRLFHALRQFNQHHGRDLDPDVLDAFNATWRSYESTFDTWQSYQKELTPGVASVFNIDLE</sequence>
<dbReference type="EMBL" id="LR796350">
    <property type="protein sequence ID" value="CAB4139180.1"/>
    <property type="molecule type" value="Genomic_DNA"/>
</dbReference>
<evidence type="ECO:0000313" key="1">
    <source>
        <dbReference type="EMBL" id="CAB4139180.1"/>
    </source>
</evidence>
<proteinExistence type="predicted"/>
<protein>
    <submittedName>
        <fullName evidence="1">Uncharacterized protein</fullName>
    </submittedName>
</protein>
<gene>
    <name evidence="1" type="ORF">UFOVP340_18</name>
</gene>
<organism evidence="1">
    <name type="scientific">uncultured Caudovirales phage</name>
    <dbReference type="NCBI Taxonomy" id="2100421"/>
    <lineage>
        <taxon>Viruses</taxon>
        <taxon>Duplodnaviria</taxon>
        <taxon>Heunggongvirae</taxon>
        <taxon>Uroviricota</taxon>
        <taxon>Caudoviricetes</taxon>
        <taxon>Peduoviridae</taxon>
        <taxon>Maltschvirus</taxon>
        <taxon>Maltschvirus maltsch</taxon>
    </lineage>
</organism>